<dbReference type="Proteomes" id="UP000289340">
    <property type="component" value="Unassembled WGS sequence"/>
</dbReference>
<evidence type="ECO:0000313" key="1">
    <source>
        <dbReference type="EMBL" id="RZB41256.1"/>
    </source>
</evidence>
<reference evidence="1 2" key="1">
    <citation type="submission" date="2018-09" db="EMBL/GenBank/DDBJ databases">
        <title>A high-quality reference genome of wild soybean provides a powerful tool to mine soybean genomes.</title>
        <authorList>
            <person name="Xie M."/>
            <person name="Chung C.Y.L."/>
            <person name="Li M.-W."/>
            <person name="Wong F.-L."/>
            <person name="Chan T.-F."/>
            <person name="Lam H.-M."/>
        </authorList>
    </citation>
    <scope>NUCLEOTIDE SEQUENCE [LARGE SCALE GENOMIC DNA]</scope>
    <source>
        <strain evidence="2">cv. W05</strain>
        <tissue evidence="1">Hypocotyl of etiolated seedlings</tissue>
    </source>
</reference>
<comment type="caution">
    <text evidence="1">The sequence shown here is derived from an EMBL/GenBank/DDBJ whole genome shotgun (WGS) entry which is preliminary data.</text>
</comment>
<name>A0A445EY24_GLYSO</name>
<accession>A0A445EY24</accession>
<dbReference type="AlphaFoldDB" id="A0A445EY24"/>
<evidence type="ECO:0000313" key="2">
    <source>
        <dbReference type="Proteomes" id="UP000289340"/>
    </source>
</evidence>
<gene>
    <name evidence="1" type="ORF">D0Y65_055364</name>
</gene>
<sequence>MVMGMRFIGSATTRCWKMIVGRHSRGVMESMAGAVEKIEEGPLVREIGEGIHGNPSKPYSLLPNSEMPNGPSLLPLSLATIGYAVYKIDLLISSIGSILAHCQCIMKTKAFKRSRSHDFLQVPNEYAYTSLSFYVHEKQPSTVQIEVLVLPLVGLWLDLQWPCLCFTL</sequence>
<proteinExistence type="predicted"/>
<dbReference type="EMBL" id="QZWG01001067">
    <property type="protein sequence ID" value="RZB41256.1"/>
    <property type="molecule type" value="Genomic_DNA"/>
</dbReference>
<organism evidence="1 2">
    <name type="scientific">Glycine soja</name>
    <name type="common">Wild soybean</name>
    <dbReference type="NCBI Taxonomy" id="3848"/>
    <lineage>
        <taxon>Eukaryota</taxon>
        <taxon>Viridiplantae</taxon>
        <taxon>Streptophyta</taxon>
        <taxon>Embryophyta</taxon>
        <taxon>Tracheophyta</taxon>
        <taxon>Spermatophyta</taxon>
        <taxon>Magnoliopsida</taxon>
        <taxon>eudicotyledons</taxon>
        <taxon>Gunneridae</taxon>
        <taxon>Pentapetalae</taxon>
        <taxon>rosids</taxon>
        <taxon>fabids</taxon>
        <taxon>Fabales</taxon>
        <taxon>Fabaceae</taxon>
        <taxon>Papilionoideae</taxon>
        <taxon>50 kb inversion clade</taxon>
        <taxon>NPAAA clade</taxon>
        <taxon>indigoferoid/millettioid clade</taxon>
        <taxon>Phaseoleae</taxon>
        <taxon>Glycine</taxon>
        <taxon>Glycine subgen. Soja</taxon>
    </lineage>
</organism>
<keyword evidence="2" id="KW-1185">Reference proteome</keyword>
<protein>
    <submittedName>
        <fullName evidence="1">Uncharacterized protein</fullName>
    </submittedName>
</protein>